<dbReference type="RefSeq" id="WP_184617911.1">
    <property type="nucleotide sequence ID" value="NZ_BOOS01000006.1"/>
</dbReference>
<dbReference type="Proteomes" id="UP000588112">
    <property type="component" value="Unassembled WGS sequence"/>
</dbReference>
<evidence type="ECO:0000313" key="1">
    <source>
        <dbReference type="EMBL" id="MBB5631417.1"/>
    </source>
</evidence>
<accession>A0A7W9DU00</accession>
<comment type="caution">
    <text evidence="1">The sequence shown here is derived from an EMBL/GenBank/DDBJ whole genome shotgun (WGS) entry which is preliminary data.</text>
</comment>
<name>A0A7W9DU00_9ACTN</name>
<dbReference type="EMBL" id="JACHBR010000003">
    <property type="protein sequence ID" value="MBB5631417.1"/>
    <property type="molecule type" value="Genomic_DNA"/>
</dbReference>
<proteinExistence type="predicted"/>
<evidence type="ECO:0000313" key="2">
    <source>
        <dbReference type="Proteomes" id="UP000588112"/>
    </source>
</evidence>
<protein>
    <submittedName>
        <fullName evidence="1">Uncharacterized protein</fullName>
    </submittedName>
</protein>
<organism evidence="1 2">
    <name type="scientific">Sphaerisporangium krabiense</name>
    <dbReference type="NCBI Taxonomy" id="763782"/>
    <lineage>
        <taxon>Bacteria</taxon>
        <taxon>Bacillati</taxon>
        <taxon>Actinomycetota</taxon>
        <taxon>Actinomycetes</taxon>
        <taxon>Streptosporangiales</taxon>
        <taxon>Streptosporangiaceae</taxon>
        <taxon>Sphaerisporangium</taxon>
    </lineage>
</organism>
<dbReference type="AlphaFoldDB" id="A0A7W9DU00"/>
<sequence>MTLEGSRRAFVCSIDPGGTLEPHYSRPALRYVSHFGGVRPDTRAAFDFCDVNSGALVSSRTITGECGAGPVGPRLGHLGMAA</sequence>
<keyword evidence="2" id="KW-1185">Reference proteome</keyword>
<gene>
    <name evidence="1" type="ORF">BJ981_007203</name>
</gene>
<reference evidence="1 2" key="1">
    <citation type="submission" date="2020-08" db="EMBL/GenBank/DDBJ databases">
        <title>Sequencing the genomes of 1000 actinobacteria strains.</title>
        <authorList>
            <person name="Klenk H.-P."/>
        </authorList>
    </citation>
    <scope>NUCLEOTIDE SEQUENCE [LARGE SCALE GENOMIC DNA]</scope>
    <source>
        <strain evidence="1 2">DSM 45790</strain>
    </source>
</reference>